<dbReference type="OrthoDB" id="7305508at2"/>
<reference evidence="2" key="1">
    <citation type="submission" date="2017-10" db="EMBL/GenBank/DDBJ databases">
        <authorList>
            <person name="Kravchenko I.K."/>
            <person name="Grouzdev D.S."/>
        </authorList>
    </citation>
    <scope>NUCLEOTIDE SEQUENCE [LARGE SCALE GENOMIC DNA]</scope>
    <source>
        <strain evidence="2">B2</strain>
    </source>
</reference>
<dbReference type="EMBL" id="PDKW01000038">
    <property type="protein sequence ID" value="PGH58670.1"/>
    <property type="molecule type" value="Genomic_DNA"/>
</dbReference>
<evidence type="ECO:0008006" key="3">
    <source>
        <dbReference type="Google" id="ProtNLM"/>
    </source>
</evidence>
<protein>
    <recommendedName>
        <fullName evidence="3">Flagellar basal body-associated protein FliL</fullName>
    </recommendedName>
</protein>
<proteinExistence type="predicted"/>
<name>A0A2B8BLP7_9PROT</name>
<gene>
    <name evidence="1" type="ORF">CRT60_05920</name>
</gene>
<accession>A0A2B8BLP7</accession>
<dbReference type="Proteomes" id="UP000225379">
    <property type="component" value="Unassembled WGS sequence"/>
</dbReference>
<keyword evidence="2" id="KW-1185">Reference proteome</keyword>
<comment type="caution">
    <text evidence="1">The sequence shown here is derived from an EMBL/GenBank/DDBJ whole genome shotgun (WGS) entry which is preliminary data.</text>
</comment>
<dbReference type="RefSeq" id="WP_098735497.1">
    <property type="nucleotide sequence ID" value="NZ_PDKW01000038.1"/>
</dbReference>
<sequence>MKAVLLFAVAAALAFAGGYGFGRFEAPQGAGPTPAAPAETVAGGPYYVEAGQLVVPMLERGRTVAFILTQVTLEASSADDALLVRRRLPHARSAMLESLFDLAGHGRFNGPAVDPQGVATALLAGANGSFVRESGQPIRAVLIDRLLRQDNTRL</sequence>
<dbReference type="AlphaFoldDB" id="A0A2B8BLP7"/>
<evidence type="ECO:0000313" key="1">
    <source>
        <dbReference type="EMBL" id="PGH58670.1"/>
    </source>
</evidence>
<organism evidence="1 2">
    <name type="scientific">Azospirillum palustre</name>
    <dbReference type="NCBI Taxonomy" id="2044885"/>
    <lineage>
        <taxon>Bacteria</taxon>
        <taxon>Pseudomonadati</taxon>
        <taxon>Pseudomonadota</taxon>
        <taxon>Alphaproteobacteria</taxon>
        <taxon>Rhodospirillales</taxon>
        <taxon>Azospirillaceae</taxon>
        <taxon>Azospirillum</taxon>
    </lineage>
</organism>
<evidence type="ECO:0000313" key="2">
    <source>
        <dbReference type="Proteomes" id="UP000225379"/>
    </source>
</evidence>